<keyword evidence="3" id="KW-1185">Reference proteome</keyword>
<protein>
    <recommendedName>
        <fullName evidence="1">BOD1/SHG1 domain-containing protein</fullName>
    </recommendedName>
</protein>
<feature type="domain" description="BOD1/SHG1" evidence="1">
    <location>
        <begin position="32"/>
        <end position="122"/>
    </location>
</feature>
<evidence type="ECO:0000259" key="1">
    <source>
        <dbReference type="Pfam" id="PF05205"/>
    </source>
</evidence>
<reference evidence="2 3" key="1">
    <citation type="submission" date="2022-04" db="EMBL/GenBank/DDBJ databases">
        <title>Chromosome-level reference genomes for two strains of Caenorhabditis briggsae: an improved platform for comparative genomics.</title>
        <authorList>
            <person name="Stevens L."/>
            <person name="Andersen E."/>
        </authorList>
    </citation>
    <scope>NUCLEOTIDE SEQUENCE [LARGE SCALE GENOMIC DNA]</scope>
    <source>
        <strain evidence="2">VX34</strain>
        <tissue evidence="2">Whole-organism</tissue>
    </source>
</reference>
<organism evidence="2 3">
    <name type="scientific">Caenorhabditis briggsae</name>
    <dbReference type="NCBI Taxonomy" id="6238"/>
    <lineage>
        <taxon>Eukaryota</taxon>
        <taxon>Metazoa</taxon>
        <taxon>Ecdysozoa</taxon>
        <taxon>Nematoda</taxon>
        <taxon>Chromadorea</taxon>
        <taxon>Rhabditida</taxon>
        <taxon>Rhabditina</taxon>
        <taxon>Rhabditomorpha</taxon>
        <taxon>Rhabditoidea</taxon>
        <taxon>Rhabditidae</taxon>
        <taxon>Peloderinae</taxon>
        <taxon>Caenorhabditis</taxon>
    </lineage>
</organism>
<sequence length="133" mass="15808">MIVSQRNCHTENKRMSGSLVDERSIVAKVDMELKKGGTFDKLRKKATEHIKESELLQRIEKETLQKVDEIMESFSNISKEEIQRKLREYISSNHQMRNDINRQTRIELDKSWVQDTLKEEIEEKVTKQLEDMV</sequence>
<dbReference type="Proteomes" id="UP000829354">
    <property type="component" value="Chromosome IV"/>
</dbReference>
<dbReference type="EMBL" id="CP092623">
    <property type="protein sequence ID" value="UMM28694.1"/>
    <property type="molecule type" value="Genomic_DNA"/>
</dbReference>
<dbReference type="InterPro" id="IPR055264">
    <property type="entry name" value="BOD1/SHG1_dom"/>
</dbReference>
<gene>
    <name evidence="2" type="ORF">L5515_011421</name>
</gene>
<evidence type="ECO:0000313" key="3">
    <source>
        <dbReference type="Proteomes" id="UP000829354"/>
    </source>
</evidence>
<evidence type="ECO:0000313" key="2">
    <source>
        <dbReference type="EMBL" id="UMM28694.1"/>
    </source>
</evidence>
<dbReference type="Pfam" id="PF05205">
    <property type="entry name" value="COMPASS-Shg1"/>
    <property type="match status" value="1"/>
</dbReference>
<proteinExistence type="predicted"/>
<accession>A0AAE9EUX4</accession>
<dbReference type="AlphaFoldDB" id="A0AAE9EUX4"/>
<name>A0AAE9EUX4_CAEBR</name>